<feature type="disulfide bond" evidence="14">
    <location>
        <begin position="328"/>
        <end position="384"/>
    </location>
</feature>
<dbReference type="GO" id="GO:0010842">
    <property type="term" value="P:retina layer formation"/>
    <property type="evidence" value="ECO:0007669"/>
    <property type="project" value="Ensembl"/>
</dbReference>
<evidence type="ECO:0000313" key="19">
    <source>
        <dbReference type="Ensembl" id="ENSLACP00000009899.1"/>
    </source>
</evidence>
<feature type="binding site" description="in inhibited form" evidence="13">
    <location>
        <position position="204"/>
    </location>
    <ligand>
        <name>Zn(2+)</name>
        <dbReference type="ChEBI" id="CHEBI:29105"/>
        <note>catalytic</note>
    </ligand>
</feature>
<dbReference type="EMBL" id="AFYH01021831">
    <property type="status" value="NOT_ANNOTATED_CDS"/>
    <property type="molecule type" value="Genomic_DNA"/>
</dbReference>
<evidence type="ECO:0000256" key="9">
    <source>
        <dbReference type="ARBA" id="ARBA00022833"/>
    </source>
</evidence>
<keyword evidence="6 16" id="KW-0732">Signal</keyword>
<dbReference type="GO" id="GO:0046872">
    <property type="term" value="F:metal ion binding"/>
    <property type="evidence" value="ECO:0007669"/>
    <property type="project" value="UniProtKB-KW"/>
</dbReference>
<dbReference type="Pfam" id="PF08686">
    <property type="entry name" value="PLAC"/>
    <property type="match status" value="1"/>
</dbReference>
<evidence type="ECO:0000256" key="15">
    <source>
        <dbReference type="PROSITE-ProRule" id="PRU00276"/>
    </source>
</evidence>
<organism evidence="19 20">
    <name type="scientific">Latimeria chalumnae</name>
    <name type="common">Coelacanth</name>
    <dbReference type="NCBI Taxonomy" id="7897"/>
    <lineage>
        <taxon>Eukaryota</taxon>
        <taxon>Metazoa</taxon>
        <taxon>Chordata</taxon>
        <taxon>Craniata</taxon>
        <taxon>Vertebrata</taxon>
        <taxon>Euteleostomi</taxon>
        <taxon>Coelacanthiformes</taxon>
        <taxon>Coelacanthidae</taxon>
        <taxon>Latimeria</taxon>
    </lineage>
</organism>
<dbReference type="Pfam" id="PF19236">
    <property type="entry name" value="ADAMTS_CR_3"/>
    <property type="match status" value="1"/>
</dbReference>
<keyword evidence="5 13" id="KW-0479">Metal-binding</keyword>
<feature type="domain" description="Peptidase M12B" evidence="17">
    <location>
        <begin position="249"/>
        <end position="467"/>
    </location>
</feature>
<dbReference type="GO" id="GO:0031012">
    <property type="term" value="C:extracellular matrix"/>
    <property type="evidence" value="ECO:0007669"/>
    <property type="project" value="TreeGrafter"/>
</dbReference>
<dbReference type="EMBL" id="AFYH01021828">
    <property type="status" value="NOT_ANNOTATED_CDS"/>
    <property type="molecule type" value="Genomic_DNA"/>
</dbReference>
<comment type="cofactor">
    <cofactor evidence="13">
        <name>Zn(2+)</name>
        <dbReference type="ChEBI" id="CHEBI:29105"/>
    </cofactor>
    <text evidence="13">Binds 1 zinc ion per subunit.</text>
</comment>
<dbReference type="PROSITE" id="PS50900">
    <property type="entry name" value="PLAC"/>
    <property type="match status" value="1"/>
</dbReference>
<dbReference type="SUPFAM" id="SSF82895">
    <property type="entry name" value="TSP-1 type 1 repeat"/>
    <property type="match status" value="5"/>
</dbReference>
<evidence type="ECO:0000256" key="10">
    <source>
        <dbReference type="ARBA" id="ARBA00023049"/>
    </source>
</evidence>
<feature type="disulfide bond" evidence="14">
    <location>
        <begin position="569"/>
        <end position="606"/>
    </location>
</feature>
<feature type="disulfide bond" evidence="14">
    <location>
        <begin position="500"/>
        <end position="518"/>
    </location>
</feature>
<dbReference type="Gene3D" id="2.60.120.830">
    <property type="match status" value="1"/>
</dbReference>
<dbReference type="Ensembl" id="ENSLACT00000009975.1">
    <property type="protein sequence ID" value="ENSLACP00000009899.1"/>
    <property type="gene ID" value="ENSLACG00000008726.1"/>
</dbReference>
<protein>
    <submittedName>
        <fullName evidence="19">ADAM metallopeptidase with thrombospondin type 1 motif 10</fullName>
    </submittedName>
</protein>
<dbReference type="FunFam" id="2.20.100.10:FF:000006">
    <property type="entry name" value="A disintegrin and metalloproteinase with thrombospondin motifs 1"/>
    <property type="match status" value="1"/>
</dbReference>
<dbReference type="HOGENOM" id="CLU_000660_1_1_1"/>
<dbReference type="EMBL" id="AFYH01021833">
    <property type="status" value="NOT_ANNOTATED_CDS"/>
    <property type="molecule type" value="Genomic_DNA"/>
</dbReference>
<name>H3AJS8_LATCH</name>
<keyword evidence="3" id="KW-0272">Extracellular matrix</keyword>
<evidence type="ECO:0000256" key="6">
    <source>
        <dbReference type="ARBA" id="ARBA00022729"/>
    </source>
</evidence>
<dbReference type="PANTHER" id="PTHR13723">
    <property type="entry name" value="ADAMTS A DISINTEGRIN AND METALLOPROTEASE WITH THROMBOSPONDIN MOTIFS PROTEASE"/>
    <property type="match status" value="1"/>
</dbReference>
<feature type="binding site" evidence="13">
    <location>
        <position position="252"/>
    </location>
    <ligand>
        <name>Ca(2+)</name>
        <dbReference type="ChEBI" id="CHEBI:29108"/>
        <label>1</label>
    </ligand>
</feature>
<evidence type="ECO:0000256" key="3">
    <source>
        <dbReference type="ARBA" id="ARBA00022530"/>
    </source>
</evidence>
<evidence type="ECO:0000256" key="14">
    <source>
        <dbReference type="PIRSR" id="PIRSR613273-3"/>
    </source>
</evidence>
<evidence type="ECO:0000313" key="20">
    <source>
        <dbReference type="Proteomes" id="UP000008672"/>
    </source>
</evidence>
<feature type="disulfide bond" evidence="14">
    <location>
        <begin position="419"/>
        <end position="446"/>
    </location>
</feature>
<evidence type="ECO:0000259" key="18">
    <source>
        <dbReference type="PROSITE" id="PS50900"/>
    </source>
</evidence>
<feature type="disulfide bond" evidence="14">
    <location>
        <begin position="531"/>
        <end position="546"/>
    </location>
</feature>
<dbReference type="GeneTree" id="ENSGT00940000158404"/>
<dbReference type="Gene3D" id="3.40.390.10">
    <property type="entry name" value="Collagenase (Catalytic Domain)"/>
    <property type="match status" value="1"/>
</dbReference>
<dbReference type="InterPro" id="IPR010909">
    <property type="entry name" value="PLAC"/>
</dbReference>
<evidence type="ECO:0000256" key="1">
    <source>
        <dbReference type="ARBA" id="ARBA00004498"/>
    </source>
</evidence>
<dbReference type="Pfam" id="PF00090">
    <property type="entry name" value="TSP_1"/>
    <property type="match status" value="1"/>
</dbReference>
<evidence type="ECO:0000256" key="8">
    <source>
        <dbReference type="ARBA" id="ARBA00022801"/>
    </source>
</evidence>
<feature type="signal peptide" evidence="16">
    <location>
        <begin position="1"/>
        <end position="27"/>
    </location>
</feature>
<dbReference type="InterPro" id="IPR036383">
    <property type="entry name" value="TSP1_rpt_sf"/>
</dbReference>
<dbReference type="InterPro" id="IPR010294">
    <property type="entry name" value="ADAMTS_spacer1"/>
</dbReference>
<evidence type="ECO:0000256" key="4">
    <source>
        <dbReference type="ARBA" id="ARBA00022670"/>
    </source>
</evidence>
<feature type="disulfide bond" evidence="14">
    <location>
        <begin position="506"/>
        <end position="541"/>
    </location>
</feature>
<keyword evidence="9 13" id="KW-0862">Zinc</keyword>
<dbReference type="EMBL" id="AFYH01021834">
    <property type="status" value="NOT_ANNOTATED_CDS"/>
    <property type="molecule type" value="Genomic_DNA"/>
</dbReference>
<keyword evidence="7" id="KW-0677">Repeat</keyword>
<dbReference type="EMBL" id="AFYH01021836">
    <property type="status" value="NOT_ANNOTATED_CDS"/>
    <property type="molecule type" value="Genomic_DNA"/>
</dbReference>
<dbReference type="InterPro" id="IPR024079">
    <property type="entry name" value="MetalloPept_cat_dom_sf"/>
</dbReference>
<evidence type="ECO:0000259" key="17">
    <source>
        <dbReference type="PROSITE" id="PS50215"/>
    </source>
</evidence>
<dbReference type="GO" id="GO:0030198">
    <property type="term" value="P:extracellular matrix organization"/>
    <property type="evidence" value="ECO:0007669"/>
    <property type="project" value="InterPro"/>
</dbReference>
<dbReference type="OMA" id="AVHCTSH"/>
<feature type="domain" description="PLAC" evidence="18">
    <location>
        <begin position="1074"/>
        <end position="1112"/>
    </location>
</feature>
<dbReference type="Pfam" id="PF01562">
    <property type="entry name" value="Pep_M12B_propep"/>
    <property type="match status" value="1"/>
</dbReference>
<feature type="binding site" evidence="13">
    <location>
        <position position="406"/>
    </location>
    <ligand>
        <name>Zn(2+)</name>
        <dbReference type="ChEBI" id="CHEBI:29105"/>
        <note>catalytic</note>
    </ligand>
</feature>
<dbReference type="FunFam" id="3.40.1620.60:FF:000002">
    <property type="entry name" value="A disintegrin and metalloproteinase with thrombospondin motifs 10"/>
    <property type="match status" value="1"/>
</dbReference>
<dbReference type="STRING" id="7897.ENSLACP00000009899"/>
<dbReference type="Gene3D" id="2.20.100.10">
    <property type="entry name" value="Thrombospondin type-1 (TSP1) repeat"/>
    <property type="match status" value="5"/>
</dbReference>
<dbReference type="PRINTS" id="PR01857">
    <property type="entry name" value="ADAMTSFAMILY"/>
</dbReference>
<dbReference type="Pfam" id="PF05986">
    <property type="entry name" value="ADAMTS_spacer1"/>
    <property type="match status" value="1"/>
</dbReference>
<dbReference type="EMBL" id="AFYH01021829">
    <property type="status" value="NOT_ANNOTATED_CDS"/>
    <property type="molecule type" value="Genomic_DNA"/>
</dbReference>
<keyword evidence="2" id="KW-0964">Secreted</keyword>
<feature type="binding site" evidence="13">
    <location>
        <position position="412"/>
    </location>
    <ligand>
        <name>Zn(2+)</name>
        <dbReference type="ChEBI" id="CHEBI:29105"/>
        <note>catalytic</note>
    </ligand>
</feature>
<feature type="disulfide bond" evidence="14">
    <location>
        <begin position="489"/>
        <end position="511"/>
    </location>
</feature>
<keyword evidence="4" id="KW-0645">Protease</keyword>
<comment type="subcellular location">
    <subcellularLocation>
        <location evidence="1">Secreted</location>
        <location evidence="1">Extracellular space</location>
        <location evidence="1">Extracellular matrix</location>
    </subcellularLocation>
</comment>
<feature type="disulfide bond" evidence="14">
    <location>
        <begin position="584"/>
        <end position="596"/>
    </location>
</feature>
<dbReference type="Pfam" id="PF17771">
    <property type="entry name" value="ADAMTS_CR_2"/>
    <property type="match status" value="1"/>
</dbReference>
<dbReference type="Pfam" id="PF19030">
    <property type="entry name" value="TSP1_ADAMTS"/>
    <property type="match status" value="4"/>
</dbReference>
<feature type="binding site" evidence="13">
    <location>
        <position position="252"/>
    </location>
    <ligand>
        <name>Ca(2+)</name>
        <dbReference type="ChEBI" id="CHEBI:29108"/>
        <label>2</label>
    </ligand>
</feature>
<evidence type="ECO:0000256" key="7">
    <source>
        <dbReference type="ARBA" id="ARBA00022737"/>
    </source>
</evidence>
<dbReference type="PROSITE" id="PS50092">
    <property type="entry name" value="TSP1"/>
    <property type="match status" value="5"/>
</dbReference>
<dbReference type="PANTHER" id="PTHR13723:SF26">
    <property type="entry name" value="A DISINTEGRIN AND METALLOPROTEINASE WITH THROMBOSPONDIN MOTIFS 10"/>
    <property type="match status" value="1"/>
</dbReference>
<accession>H3AJS8</accession>
<keyword evidence="12" id="KW-0325">Glycoprotein</keyword>
<dbReference type="InterPro" id="IPR041645">
    <property type="entry name" value="ADAMTS_CR_2"/>
</dbReference>
<dbReference type="FunFam" id="2.20.100.10:FF:000079">
    <property type="entry name" value="ADAM metallopeptidase with thrombospondin type 1 motif 17"/>
    <property type="match status" value="1"/>
</dbReference>
<keyword evidence="13" id="KW-0106">Calcium</keyword>
<dbReference type="eggNOG" id="KOG3538">
    <property type="taxonomic scope" value="Eukaryota"/>
</dbReference>
<gene>
    <name evidence="19" type="primary">ADAMTS10</name>
</gene>
<keyword evidence="11 14" id="KW-1015">Disulfide bond</keyword>
<keyword evidence="10" id="KW-0482">Metalloprotease</keyword>
<dbReference type="FunFam" id="2.20.100.10:FF:000005">
    <property type="entry name" value="ADAM metallopeptidase with thrombospondin type 1 motif 9"/>
    <property type="match status" value="2"/>
</dbReference>
<reference evidence="20" key="1">
    <citation type="submission" date="2011-08" db="EMBL/GenBank/DDBJ databases">
        <title>The draft genome of Latimeria chalumnae.</title>
        <authorList>
            <person name="Di Palma F."/>
            <person name="Alfoldi J."/>
            <person name="Johnson J."/>
            <person name="Berlin A."/>
            <person name="Gnerre S."/>
            <person name="Jaffe D."/>
            <person name="MacCallum I."/>
            <person name="Young S."/>
            <person name="Walker B.J."/>
            <person name="Lander E."/>
            <person name="Lindblad-Toh K."/>
        </authorList>
    </citation>
    <scope>NUCLEOTIDE SEQUENCE [LARGE SCALE GENOMIC DNA]</scope>
    <source>
        <strain evidence="20">Wild caught</strain>
    </source>
</reference>
<keyword evidence="20" id="KW-1185">Reference proteome</keyword>
<dbReference type="InterPro" id="IPR002870">
    <property type="entry name" value="Peptidase_M12B_N"/>
</dbReference>
<keyword evidence="8" id="KW-0378">Hydrolase</keyword>
<proteinExistence type="predicted"/>
<dbReference type="FunFam" id="2.60.120.830:FF:000001">
    <property type="entry name" value="A disintegrin and metalloproteinase with thrombospondin motifs 1"/>
    <property type="match status" value="1"/>
</dbReference>
<feature type="disulfide bond" evidence="14">
    <location>
        <begin position="359"/>
        <end position="366"/>
    </location>
</feature>
<dbReference type="SUPFAM" id="SSF55486">
    <property type="entry name" value="Metalloproteases ('zincins'), catalytic domain"/>
    <property type="match status" value="1"/>
</dbReference>
<dbReference type="EMBL" id="AFYH01021830">
    <property type="status" value="NOT_ANNOTATED_CDS"/>
    <property type="molecule type" value="Genomic_DNA"/>
</dbReference>
<sequence>METVWRSLSWILVFSMAASEFASHVGARTVKSQGEFLSGLERYEIAIPIKVDRNGDFLSYEVRSQRRPRSRRSLGSLTHKPGEQVFYKLSAHRTLFLLNLTLHSSLLSDHFTVEYWKKDGLERRHDYFEDCHYVGHLQDHQHNTKVALSNCNGLHGVIVVEEEEYFIEPLASAENVTGLSGSEGAPHVVYRRSSLQPQHLDTSCGVIDEKPWKGRYWWLRNMKPPALRPSGNQTQRGQLPLKRSVSTERYVETLVVADKMMVGYHGRRDIEQYILAVMNIVAKLFQDSSLGNIVNIVVTRLILLTEDQMTLPVIFIKSLLTIHCKQRCYKQHQPQNCTVGRFLLQAKDQAKYPTRYDICIYKNKPCGTLGMNKITLSYTYSRNCIKNQNLLEGLGSPKVPGQHCSHRFGMNHDGIGNSCGSRGQETAKLMAAHITMKTNPFVWSTCSRDYITSFLDSGMGSCLNNAPPKQDFIYPTVAPGQVYDADEQCRFQYGVKSRQCKYGEVCSELWCLSKSNRCITNSIPAAEGTICQTNTIDKGWCYKRECVPFGTKPEGVDGAWGLWSPWGECSRTCGSGVSSSVRHCDSPRPTIGGRYCLGERKRYRSCNIDECPSGSQDFRELQCAEFDNVPFRGKYYTWRPYRGGGVKSCSLNCLAEGYNFYTERAAAVVDGTPCRQDTHDICVNGECKHVGCDRILGSDAREDRCRVCGGDSTTCETVEGVFNHSLPEGGYEEVILIPKGSVYIDVREINISLNYLTLKDEGKEYFINGKLTIDSPSRFHIAGTTFHYRRPPDEPESLEALGPTNTTLVVMVLVREGLQGIRYRFNAPVTRDTLTGYSWFYTHWSKCSTLCAGGIQRQAVVCRKQGDNSIVFNHYCDSETKPLDRQRACNTEPCPPGWSVGQWSECSRSCNGGVRTRAVVCKRKISAAEEKALDDGSCSKPRPKILDSCNNQTCPPEWVALDWSECTPSCGPGFRHRIVLCKSGDHSVTMPTSHCSKDSKPPTSLRCSLQRCPPPRWVASDWGECSGQCGFGQQMRSVKCLTYIGQPSSSCVESLRPATMQQCESKCEPVPISSPTECKDVNKVAYCPLVLKFKFCSRPYFRQMCCKTCQGH</sequence>
<dbReference type="EMBL" id="AFYH01021832">
    <property type="status" value="NOT_ANNOTATED_CDS"/>
    <property type="molecule type" value="Genomic_DNA"/>
</dbReference>
<reference evidence="19" key="3">
    <citation type="submission" date="2025-09" db="UniProtKB">
        <authorList>
            <consortium name="Ensembl"/>
        </authorList>
    </citation>
    <scope>IDENTIFICATION</scope>
</reference>
<dbReference type="AlphaFoldDB" id="H3AJS8"/>
<dbReference type="EMBL" id="AFYH01021835">
    <property type="status" value="NOT_ANNOTATED_CDS"/>
    <property type="molecule type" value="Genomic_DNA"/>
</dbReference>
<feature type="chain" id="PRO_5003580339" evidence="16">
    <location>
        <begin position="28"/>
        <end position="1112"/>
    </location>
</feature>
<dbReference type="InterPro" id="IPR013273">
    <property type="entry name" value="ADAMTS/ADAMTS-like"/>
</dbReference>
<dbReference type="GO" id="GO:0004222">
    <property type="term" value="F:metalloendopeptidase activity"/>
    <property type="evidence" value="ECO:0007669"/>
    <property type="project" value="InterPro"/>
</dbReference>
<dbReference type="InterPro" id="IPR000884">
    <property type="entry name" value="TSP1_rpt"/>
</dbReference>
<dbReference type="GO" id="GO:0006508">
    <property type="term" value="P:proteolysis"/>
    <property type="evidence" value="ECO:0007669"/>
    <property type="project" value="UniProtKB-KW"/>
</dbReference>
<feature type="disulfide bond" evidence="14">
    <location>
        <begin position="573"/>
        <end position="611"/>
    </location>
</feature>
<evidence type="ECO:0000256" key="16">
    <source>
        <dbReference type="SAM" id="SignalP"/>
    </source>
</evidence>
<dbReference type="PROSITE" id="PS50215">
    <property type="entry name" value="ADAM_MEPRO"/>
    <property type="match status" value="1"/>
</dbReference>
<dbReference type="Gene3D" id="3.40.1620.60">
    <property type="match status" value="1"/>
</dbReference>
<evidence type="ECO:0000256" key="13">
    <source>
        <dbReference type="PIRSR" id="PIRSR613273-2"/>
    </source>
</evidence>
<feature type="binding site" evidence="13">
    <location>
        <position position="348"/>
    </location>
    <ligand>
        <name>Ca(2+)</name>
        <dbReference type="ChEBI" id="CHEBI:29108"/>
        <label>1</label>
    </ligand>
</feature>
<dbReference type="InterPro" id="IPR045371">
    <property type="entry name" value="ADAMTS_CR_3"/>
</dbReference>
<comment type="caution">
    <text evidence="15">Lacks conserved residue(s) required for the propagation of feature annotation.</text>
</comment>
<evidence type="ECO:0000256" key="5">
    <source>
        <dbReference type="ARBA" id="ARBA00022723"/>
    </source>
</evidence>
<dbReference type="SMART" id="SM00209">
    <property type="entry name" value="TSP1"/>
    <property type="match status" value="5"/>
</dbReference>
<dbReference type="InterPro" id="IPR001590">
    <property type="entry name" value="Peptidase_M12B"/>
</dbReference>
<dbReference type="Proteomes" id="UP000008672">
    <property type="component" value="Unassembled WGS sequence"/>
</dbReference>
<reference evidence="19" key="2">
    <citation type="submission" date="2025-08" db="UniProtKB">
        <authorList>
            <consortium name="Ensembl"/>
        </authorList>
    </citation>
    <scope>IDENTIFICATION</scope>
</reference>
<evidence type="ECO:0000256" key="2">
    <source>
        <dbReference type="ARBA" id="ARBA00022525"/>
    </source>
</evidence>
<feature type="binding site" evidence="13">
    <location>
        <position position="462"/>
    </location>
    <ligand>
        <name>Ca(2+)</name>
        <dbReference type="ChEBI" id="CHEBI:29108"/>
        <label>1</label>
    </ligand>
</feature>
<evidence type="ECO:0000256" key="11">
    <source>
        <dbReference type="ARBA" id="ARBA00023157"/>
    </source>
</evidence>
<dbReference type="InParanoid" id="H3AJS8"/>
<dbReference type="EMBL" id="AFYH01021837">
    <property type="status" value="NOT_ANNOTATED_CDS"/>
    <property type="molecule type" value="Genomic_DNA"/>
</dbReference>
<evidence type="ECO:0000256" key="12">
    <source>
        <dbReference type="ARBA" id="ARBA00023180"/>
    </source>
</evidence>
<dbReference type="InterPro" id="IPR050439">
    <property type="entry name" value="ADAMTS_ADAMTS-like"/>
</dbReference>
<dbReference type="Pfam" id="PF01421">
    <property type="entry name" value="Reprolysin"/>
    <property type="match status" value="1"/>
</dbReference>